<keyword evidence="3" id="KW-1185">Reference proteome</keyword>
<organism evidence="2 3">
    <name type="scientific">Phytohabitans rumicis</name>
    <dbReference type="NCBI Taxonomy" id="1076125"/>
    <lineage>
        <taxon>Bacteria</taxon>
        <taxon>Bacillati</taxon>
        <taxon>Actinomycetota</taxon>
        <taxon>Actinomycetes</taxon>
        <taxon>Micromonosporales</taxon>
        <taxon>Micromonosporaceae</taxon>
    </lineage>
</organism>
<evidence type="ECO:0000313" key="2">
    <source>
        <dbReference type="EMBL" id="GFJ92771.1"/>
    </source>
</evidence>
<dbReference type="Proteomes" id="UP000482960">
    <property type="component" value="Unassembled WGS sequence"/>
</dbReference>
<sequence length="68" mass="8116">MDFREAGHERQPETRHHQQDRREQPKLPGQRRTDHRDRHERDDLPQPIHAVKLKLSDSGPPRLGELVQ</sequence>
<dbReference type="AlphaFoldDB" id="A0A6V8LDC2"/>
<comment type="caution">
    <text evidence="2">The sequence shown here is derived from an EMBL/GenBank/DDBJ whole genome shotgun (WGS) entry which is preliminary data.</text>
</comment>
<feature type="region of interest" description="Disordered" evidence="1">
    <location>
        <begin position="1"/>
        <end position="68"/>
    </location>
</feature>
<reference evidence="2 3" key="1">
    <citation type="submission" date="2020-03" db="EMBL/GenBank/DDBJ databases">
        <title>Whole genome shotgun sequence of Phytohabitans rumicis NBRC 108638.</title>
        <authorList>
            <person name="Komaki H."/>
            <person name="Tamura T."/>
        </authorList>
    </citation>
    <scope>NUCLEOTIDE SEQUENCE [LARGE SCALE GENOMIC DNA]</scope>
    <source>
        <strain evidence="2 3">NBRC 108638</strain>
    </source>
</reference>
<evidence type="ECO:0000256" key="1">
    <source>
        <dbReference type="SAM" id="MobiDB-lite"/>
    </source>
</evidence>
<dbReference type="EMBL" id="BLPG01000001">
    <property type="protein sequence ID" value="GFJ92771.1"/>
    <property type="molecule type" value="Genomic_DNA"/>
</dbReference>
<gene>
    <name evidence="2" type="ORF">Prum_064130</name>
</gene>
<evidence type="ECO:0000313" key="3">
    <source>
        <dbReference type="Proteomes" id="UP000482960"/>
    </source>
</evidence>
<proteinExistence type="predicted"/>
<name>A0A6V8LDC2_9ACTN</name>
<protein>
    <submittedName>
        <fullName evidence="2">Uncharacterized protein</fullName>
    </submittedName>
</protein>
<accession>A0A6V8LDC2</accession>
<reference evidence="2 3" key="2">
    <citation type="submission" date="2020-03" db="EMBL/GenBank/DDBJ databases">
        <authorList>
            <person name="Ichikawa N."/>
            <person name="Kimura A."/>
            <person name="Kitahashi Y."/>
            <person name="Uohara A."/>
        </authorList>
    </citation>
    <scope>NUCLEOTIDE SEQUENCE [LARGE SCALE GENOMIC DNA]</scope>
    <source>
        <strain evidence="2 3">NBRC 108638</strain>
    </source>
</reference>
<feature type="compositionally biased region" description="Basic and acidic residues" evidence="1">
    <location>
        <begin position="1"/>
        <end position="44"/>
    </location>
</feature>